<dbReference type="EMBL" id="JANPWZ010003690">
    <property type="protein sequence ID" value="KAJ3551632.1"/>
    <property type="molecule type" value="Genomic_DNA"/>
</dbReference>
<protein>
    <submittedName>
        <fullName evidence="1">Uncharacterized protein</fullName>
    </submittedName>
</protein>
<evidence type="ECO:0000313" key="2">
    <source>
        <dbReference type="Proteomes" id="UP001148614"/>
    </source>
</evidence>
<accession>A0A9W8TFR1</accession>
<sequence length="117" mass="13091">MAVVKPAATQFALIEELLLILADYVNDPGTLWSLCLSNWRFNCVFTPKLFEHIIIRAEAGDDGAAVQNTVDGFLAGPYLHDLRHLQLIMKNGPEFPEAVIDMIKEVLTHTPNLKIFT</sequence>
<gene>
    <name evidence="1" type="ORF">NPX13_g11317</name>
</gene>
<name>A0A9W8TFR1_9PEZI</name>
<dbReference type="AlphaFoldDB" id="A0A9W8TFR1"/>
<evidence type="ECO:0000313" key="1">
    <source>
        <dbReference type="EMBL" id="KAJ3551632.1"/>
    </source>
</evidence>
<dbReference type="Proteomes" id="UP001148614">
    <property type="component" value="Unassembled WGS sequence"/>
</dbReference>
<keyword evidence="2" id="KW-1185">Reference proteome</keyword>
<proteinExistence type="predicted"/>
<organism evidence="1 2">
    <name type="scientific">Xylaria arbuscula</name>
    <dbReference type="NCBI Taxonomy" id="114810"/>
    <lineage>
        <taxon>Eukaryota</taxon>
        <taxon>Fungi</taxon>
        <taxon>Dikarya</taxon>
        <taxon>Ascomycota</taxon>
        <taxon>Pezizomycotina</taxon>
        <taxon>Sordariomycetes</taxon>
        <taxon>Xylariomycetidae</taxon>
        <taxon>Xylariales</taxon>
        <taxon>Xylariaceae</taxon>
        <taxon>Xylaria</taxon>
    </lineage>
</organism>
<dbReference type="VEuPathDB" id="FungiDB:F4678DRAFT_474590"/>
<reference evidence="1" key="1">
    <citation type="submission" date="2022-07" db="EMBL/GenBank/DDBJ databases">
        <title>Genome Sequence of Xylaria arbuscula.</title>
        <authorList>
            <person name="Buettner E."/>
        </authorList>
    </citation>
    <scope>NUCLEOTIDE SEQUENCE</scope>
    <source>
        <strain evidence="1">VT107</strain>
    </source>
</reference>
<comment type="caution">
    <text evidence="1">The sequence shown here is derived from an EMBL/GenBank/DDBJ whole genome shotgun (WGS) entry which is preliminary data.</text>
</comment>